<dbReference type="InterPro" id="IPR027417">
    <property type="entry name" value="P-loop_NTPase"/>
</dbReference>
<dbReference type="PANTHER" id="PTHR16305:SF35">
    <property type="entry name" value="TRANSCRIPTIONAL ACTIVATOR DOMAIN"/>
    <property type="match status" value="1"/>
</dbReference>
<keyword evidence="6" id="KW-1185">Reference proteome</keyword>
<evidence type="ECO:0000259" key="4">
    <source>
        <dbReference type="PROSITE" id="PS50043"/>
    </source>
</evidence>
<dbReference type="Gene3D" id="1.10.10.10">
    <property type="entry name" value="Winged helix-like DNA-binding domain superfamily/Winged helix DNA-binding domain"/>
    <property type="match status" value="1"/>
</dbReference>
<sequence>MTTRPDTVLNPERRRRTEATPLRGRAEQLATIDAAIAGLRRGHGCVVLIEGPPGIGKSRLLKEVSTRAEVTGAQILAGAASEDQQSVAFGPLLTAIVNADPPIGDFENFRAIGADANLGFWVIQDMQAAISAAALRRPLLIAIDDLQWADAGTLQALRGMVTGLSRTPVMWALAARPAEARPAVRDALDAMTSDPDLHEYRIRLNGLGSTAIADMTADVVGTSVDEALLQVTEKAHGSPFLLLEVLRGLSDEKRIRMSESGATVVGDDPPQRLAESMAQRLSRLQEPTRRMVEMASILPATFSGAALATMLKTTSMQLYATVTEAIQADLLAEDGDSLTFQHDLLRQAARRSIPEDVRRSMERQSVDVLLGLGAEPAHVAFQLARSADMGDTGAVSTLRKAADSLTQSDPSGAADLGLRALDLIRPEDAQRPAVVAETVRRLVRAARNEEAQHLGSAAMSSTGLPVEVEATILQSLTMANDGYVRLRLPENRRALELSGLAPQTRARLLGFLAHNLMFDGQVSEARLTAEAARQAGIAIDDQPTLTLADVVLAYVDYAEGRGLACAQRVERLQSRIDATEVGVLAGYHVCNLMFGLGNVEPATALLDFMIDAAREHHHDEAFAIFTQVRAVGEFAGGRLGAARALVESLPVEQRAATDATAAQVGSVTMGAVAAHTDDEPWQQLLAGTAREWLSIGPSPRREGVFMLAHFAWQRGDIDAAAQWLSDDFDLLGTPMPANALGHVVLAARVVRTSGDAGLRQRVQTAIATLECEEPRLPHFAGVALHCRGLLENDLEALQAAVRTLADCGRPLLHAGATEDIGHLLARAGSPAPAIDRLTDAFETFHRCEAVADARRVAKALQQLGVKRRVVRRREESGWTSLTPAERKVLELVTEGKSNSDVAQELNLSRHTVVAHLRKIFSKLDIHTRAEAAGIAREHLS</sequence>
<dbReference type="Proteomes" id="UP001526201">
    <property type="component" value="Unassembled WGS sequence"/>
</dbReference>
<name>A0ABT3CK58_9MYCO</name>
<evidence type="ECO:0000256" key="1">
    <source>
        <dbReference type="ARBA" id="ARBA00022741"/>
    </source>
</evidence>
<reference evidence="5 6" key="1">
    <citation type="journal article" date="2022" name="BMC Genomics">
        <title>Comparative genome analysis of mycobacteria focusing on tRNA and non-coding RNA.</title>
        <authorList>
            <person name="Behra P.R.K."/>
            <person name="Pettersson B.M.F."/>
            <person name="Ramesh M."/>
            <person name="Das S."/>
            <person name="Dasgupta S."/>
            <person name="Kirsebom L.A."/>
        </authorList>
    </citation>
    <scope>NUCLEOTIDE SEQUENCE [LARGE SCALE GENOMIC DNA]</scope>
    <source>
        <strain evidence="5 6">DSM 44078</strain>
    </source>
</reference>
<dbReference type="InterPro" id="IPR000792">
    <property type="entry name" value="Tscrpt_reg_LuxR_C"/>
</dbReference>
<accession>A0ABT3CK58</accession>
<dbReference type="SUPFAM" id="SSF46894">
    <property type="entry name" value="C-terminal effector domain of the bipartite response regulators"/>
    <property type="match status" value="1"/>
</dbReference>
<keyword evidence="1" id="KW-0547">Nucleotide-binding</keyword>
<gene>
    <name evidence="5" type="ORF">H7J73_27815</name>
</gene>
<dbReference type="RefSeq" id="WP_264071090.1">
    <property type="nucleotide sequence ID" value="NZ_JACKTY010000047.1"/>
</dbReference>
<feature type="region of interest" description="Disordered" evidence="3">
    <location>
        <begin position="1"/>
        <end position="21"/>
    </location>
</feature>
<dbReference type="PANTHER" id="PTHR16305">
    <property type="entry name" value="TESTICULAR SOLUBLE ADENYLYL CYCLASE"/>
    <property type="match status" value="1"/>
</dbReference>
<dbReference type="InterPro" id="IPR016032">
    <property type="entry name" value="Sig_transdc_resp-reg_C-effctor"/>
</dbReference>
<dbReference type="Pfam" id="PF13191">
    <property type="entry name" value="AAA_16"/>
    <property type="match status" value="1"/>
</dbReference>
<dbReference type="Pfam" id="PF00196">
    <property type="entry name" value="GerE"/>
    <property type="match status" value="1"/>
</dbReference>
<dbReference type="InterPro" id="IPR036388">
    <property type="entry name" value="WH-like_DNA-bd_sf"/>
</dbReference>
<feature type="domain" description="HTH luxR-type" evidence="4">
    <location>
        <begin position="874"/>
        <end position="939"/>
    </location>
</feature>
<dbReference type="SUPFAM" id="SSF52540">
    <property type="entry name" value="P-loop containing nucleoside triphosphate hydrolases"/>
    <property type="match status" value="1"/>
</dbReference>
<proteinExistence type="predicted"/>
<dbReference type="SMART" id="SM00421">
    <property type="entry name" value="HTH_LUXR"/>
    <property type="match status" value="1"/>
</dbReference>
<dbReference type="CDD" id="cd06170">
    <property type="entry name" value="LuxR_C_like"/>
    <property type="match status" value="1"/>
</dbReference>
<evidence type="ECO:0000313" key="5">
    <source>
        <dbReference type="EMBL" id="MCV7229820.1"/>
    </source>
</evidence>
<protein>
    <submittedName>
        <fullName evidence="5">AAA family ATPase</fullName>
    </submittedName>
</protein>
<keyword evidence="2" id="KW-0067">ATP-binding</keyword>
<comment type="caution">
    <text evidence="5">The sequence shown here is derived from an EMBL/GenBank/DDBJ whole genome shotgun (WGS) entry which is preliminary data.</text>
</comment>
<dbReference type="PROSITE" id="PS50043">
    <property type="entry name" value="HTH_LUXR_2"/>
    <property type="match status" value="1"/>
</dbReference>
<evidence type="ECO:0000313" key="6">
    <source>
        <dbReference type="Proteomes" id="UP001526201"/>
    </source>
</evidence>
<evidence type="ECO:0000256" key="2">
    <source>
        <dbReference type="ARBA" id="ARBA00022840"/>
    </source>
</evidence>
<dbReference type="InterPro" id="IPR041664">
    <property type="entry name" value="AAA_16"/>
</dbReference>
<evidence type="ECO:0000256" key="3">
    <source>
        <dbReference type="SAM" id="MobiDB-lite"/>
    </source>
</evidence>
<organism evidence="5 6">
    <name type="scientific">Mycolicibacterium komossense</name>
    <dbReference type="NCBI Taxonomy" id="1779"/>
    <lineage>
        <taxon>Bacteria</taxon>
        <taxon>Bacillati</taxon>
        <taxon>Actinomycetota</taxon>
        <taxon>Actinomycetes</taxon>
        <taxon>Mycobacteriales</taxon>
        <taxon>Mycobacteriaceae</taxon>
        <taxon>Mycolicibacterium</taxon>
    </lineage>
</organism>
<dbReference type="PRINTS" id="PR00038">
    <property type="entry name" value="HTHLUXR"/>
</dbReference>
<dbReference type="EMBL" id="JACKTY010000047">
    <property type="protein sequence ID" value="MCV7229820.1"/>
    <property type="molecule type" value="Genomic_DNA"/>
</dbReference>